<dbReference type="InterPro" id="IPR050951">
    <property type="entry name" value="Retrovirus_Pol_polyprotein"/>
</dbReference>
<name>A0AAQ3U6I1_PASNO</name>
<sequence length="368" mass="41027">MCSVLPQVLHLAHVAHKGIQKNLHRLHSILYLDHDRALKNKTESLHPVGLLQALAVPSQVWADIAMDFVEGLPRVHGKLMILTVVDRFSKYAHFIALHPYTASSVAHAFFNDIVRLHGIGPGHFSGRVEFGSGQKNPAFFVAARTRPDPAVGSKNSARTWPNNRSGRVGFGRVGSDPCKLSGSSGFFGFRVKFFGPDLTRQTDRVENFGPNPPVKLFGLGRVRLFSDGSGRVCWVGQSMPSDRDPVFTSAVWRDLIKMAGVKLRMSTAFHPQMDGQSEVTHRTIAMYLRCIMGDHPRAWVNWLPLAEYCYNTSLHTALRSTPFHVVYGRDPPALPEYQAATARTQTVDDMLRDRGIFLGEVHDRLLQA</sequence>
<dbReference type="PANTHER" id="PTHR37984:SF5">
    <property type="entry name" value="PROTEIN NYNRIN-LIKE"/>
    <property type="match status" value="1"/>
</dbReference>
<dbReference type="PANTHER" id="PTHR37984">
    <property type="entry name" value="PROTEIN CBG26694"/>
    <property type="match status" value="1"/>
</dbReference>
<reference evidence="2 3" key="1">
    <citation type="submission" date="2024-02" db="EMBL/GenBank/DDBJ databases">
        <title>High-quality chromosome-scale genome assembly of Pensacola bahiagrass (Paspalum notatum Flugge var. saurae).</title>
        <authorList>
            <person name="Vega J.M."/>
            <person name="Podio M."/>
            <person name="Orjuela J."/>
            <person name="Siena L.A."/>
            <person name="Pessino S.C."/>
            <person name="Combes M.C."/>
            <person name="Mariac C."/>
            <person name="Albertini E."/>
            <person name="Pupilli F."/>
            <person name="Ortiz J.P.A."/>
            <person name="Leblanc O."/>
        </authorList>
    </citation>
    <scope>NUCLEOTIDE SEQUENCE [LARGE SCALE GENOMIC DNA]</scope>
    <source>
        <strain evidence="2">R1</strain>
        <tissue evidence="2">Leaf</tissue>
    </source>
</reference>
<feature type="domain" description="Integrase catalytic" evidence="1">
    <location>
        <begin position="237"/>
        <end position="330"/>
    </location>
</feature>
<accession>A0AAQ3U6I1</accession>
<gene>
    <name evidence="2" type="ORF">U9M48_032663</name>
</gene>
<evidence type="ECO:0000313" key="3">
    <source>
        <dbReference type="Proteomes" id="UP001341281"/>
    </source>
</evidence>
<dbReference type="AlphaFoldDB" id="A0AAQ3U6I1"/>
<dbReference type="GO" id="GO:0003676">
    <property type="term" value="F:nucleic acid binding"/>
    <property type="evidence" value="ECO:0007669"/>
    <property type="project" value="InterPro"/>
</dbReference>
<dbReference type="GO" id="GO:0015074">
    <property type="term" value="P:DNA integration"/>
    <property type="evidence" value="ECO:0007669"/>
    <property type="project" value="InterPro"/>
</dbReference>
<dbReference type="Proteomes" id="UP001341281">
    <property type="component" value="Chromosome 07"/>
</dbReference>
<protein>
    <recommendedName>
        <fullName evidence="1">Integrase catalytic domain-containing protein</fullName>
    </recommendedName>
</protein>
<dbReference type="PROSITE" id="PS50994">
    <property type="entry name" value="INTEGRASE"/>
    <property type="match status" value="1"/>
</dbReference>
<proteinExistence type="predicted"/>
<dbReference type="SUPFAM" id="SSF53098">
    <property type="entry name" value="Ribonuclease H-like"/>
    <property type="match status" value="2"/>
</dbReference>
<organism evidence="2 3">
    <name type="scientific">Paspalum notatum var. saurae</name>
    <dbReference type="NCBI Taxonomy" id="547442"/>
    <lineage>
        <taxon>Eukaryota</taxon>
        <taxon>Viridiplantae</taxon>
        <taxon>Streptophyta</taxon>
        <taxon>Embryophyta</taxon>
        <taxon>Tracheophyta</taxon>
        <taxon>Spermatophyta</taxon>
        <taxon>Magnoliopsida</taxon>
        <taxon>Liliopsida</taxon>
        <taxon>Poales</taxon>
        <taxon>Poaceae</taxon>
        <taxon>PACMAD clade</taxon>
        <taxon>Panicoideae</taxon>
        <taxon>Andropogonodae</taxon>
        <taxon>Paspaleae</taxon>
        <taxon>Paspalinae</taxon>
        <taxon>Paspalum</taxon>
    </lineage>
</organism>
<dbReference type="Gene3D" id="3.30.420.10">
    <property type="entry name" value="Ribonuclease H-like superfamily/Ribonuclease H"/>
    <property type="match status" value="2"/>
</dbReference>
<dbReference type="EMBL" id="CP144751">
    <property type="protein sequence ID" value="WVZ85789.1"/>
    <property type="molecule type" value="Genomic_DNA"/>
</dbReference>
<keyword evidence="3" id="KW-1185">Reference proteome</keyword>
<evidence type="ECO:0000259" key="1">
    <source>
        <dbReference type="PROSITE" id="PS50994"/>
    </source>
</evidence>
<dbReference type="InterPro" id="IPR012337">
    <property type="entry name" value="RNaseH-like_sf"/>
</dbReference>
<dbReference type="InterPro" id="IPR036397">
    <property type="entry name" value="RNaseH_sf"/>
</dbReference>
<dbReference type="InterPro" id="IPR001584">
    <property type="entry name" value="Integrase_cat-core"/>
</dbReference>
<evidence type="ECO:0000313" key="2">
    <source>
        <dbReference type="EMBL" id="WVZ85789.1"/>
    </source>
</evidence>